<dbReference type="OrthoDB" id="9812068at2"/>
<evidence type="ECO:0000256" key="1">
    <source>
        <dbReference type="ARBA" id="ARBA00009179"/>
    </source>
</evidence>
<name>A6G2Z2_9BACT</name>
<dbReference type="EMBL" id="ABCS01000016">
    <property type="protein sequence ID" value="EDM79842.1"/>
    <property type="molecule type" value="Genomic_DNA"/>
</dbReference>
<dbReference type="Gene3D" id="3.30.750.44">
    <property type="match status" value="1"/>
</dbReference>
<dbReference type="CDD" id="cd06782">
    <property type="entry name" value="cpPDZ_CPP-like"/>
    <property type="match status" value="1"/>
</dbReference>
<dbReference type="Pfam" id="PF17820">
    <property type="entry name" value="PDZ_6"/>
    <property type="match status" value="1"/>
</dbReference>
<dbReference type="Gene3D" id="2.30.42.10">
    <property type="match status" value="1"/>
</dbReference>
<dbReference type="Proteomes" id="UP000005801">
    <property type="component" value="Unassembled WGS sequence"/>
</dbReference>
<dbReference type="GO" id="GO:0008236">
    <property type="term" value="F:serine-type peptidase activity"/>
    <property type="evidence" value="ECO:0007669"/>
    <property type="project" value="UniProtKB-KW"/>
</dbReference>
<dbReference type="SMART" id="SM00287">
    <property type="entry name" value="SH3b"/>
    <property type="match status" value="1"/>
</dbReference>
<dbReference type="InterPro" id="IPR029045">
    <property type="entry name" value="ClpP/crotonase-like_dom_sf"/>
</dbReference>
<dbReference type="Gene3D" id="3.90.226.10">
    <property type="entry name" value="2-enoyl-CoA Hydratase, Chain A, domain 1"/>
    <property type="match status" value="1"/>
</dbReference>
<dbReference type="NCBIfam" id="TIGR03900">
    <property type="entry name" value="prc_long_Delta"/>
    <property type="match status" value="1"/>
</dbReference>
<evidence type="ECO:0000256" key="5">
    <source>
        <dbReference type="SAM" id="SignalP"/>
    </source>
</evidence>
<evidence type="ECO:0000256" key="2">
    <source>
        <dbReference type="ARBA" id="ARBA00022670"/>
    </source>
</evidence>
<dbReference type="InterPro" id="IPR005151">
    <property type="entry name" value="Tail-specific_protease"/>
</dbReference>
<dbReference type="SUPFAM" id="SSF52096">
    <property type="entry name" value="ClpP/crotonase"/>
    <property type="match status" value="1"/>
</dbReference>
<feature type="domain" description="PDZ" evidence="6">
    <location>
        <begin position="181"/>
        <end position="275"/>
    </location>
</feature>
<reference evidence="7 8" key="1">
    <citation type="submission" date="2007-06" db="EMBL/GenBank/DDBJ databases">
        <authorList>
            <person name="Shimkets L."/>
            <person name="Ferriera S."/>
            <person name="Johnson J."/>
            <person name="Kravitz S."/>
            <person name="Beeson K."/>
            <person name="Sutton G."/>
            <person name="Rogers Y.-H."/>
            <person name="Friedman R."/>
            <person name="Frazier M."/>
            <person name="Venter J.C."/>
        </authorList>
    </citation>
    <scope>NUCLEOTIDE SEQUENCE [LARGE SCALE GENOMIC DNA]</scope>
    <source>
        <strain evidence="7 8">SIR-1</strain>
    </source>
</reference>
<dbReference type="InterPro" id="IPR036034">
    <property type="entry name" value="PDZ_sf"/>
</dbReference>
<dbReference type="InterPro" id="IPR001478">
    <property type="entry name" value="PDZ"/>
</dbReference>
<feature type="chain" id="PRO_5005660164" evidence="5">
    <location>
        <begin position="20"/>
        <end position="1052"/>
    </location>
</feature>
<dbReference type="InterPro" id="IPR003646">
    <property type="entry name" value="SH3-like_bac-type"/>
</dbReference>
<dbReference type="GO" id="GO:0007165">
    <property type="term" value="P:signal transduction"/>
    <property type="evidence" value="ECO:0007669"/>
    <property type="project" value="TreeGrafter"/>
</dbReference>
<dbReference type="GO" id="GO:0004175">
    <property type="term" value="F:endopeptidase activity"/>
    <property type="evidence" value="ECO:0007669"/>
    <property type="project" value="TreeGrafter"/>
</dbReference>
<organism evidence="7 8">
    <name type="scientific">Plesiocystis pacifica SIR-1</name>
    <dbReference type="NCBI Taxonomy" id="391625"/>
    <lineage>
        <taxon>Bacteria</taxon>
        <taxon>Pseudomonadati</taxon>
        <taxon>Myxococcota</taxon>
        <taxon>Polyangia</taxon>
        <taxon>Nannocystales</taxon>
        <taxon>Nannocystaceae</taxon>
        <taxon>Plesiocystis</taxon>
    </lineage>
</organism>
<keyword evidence="4" id="KW-0720">Serine protease</keyword>
<comment type="similarity">
    <text evidence="1">Belongs to the peptidase S41A family.</text>
</comment>
<keyword evidence="2 7" id="KW-0645">Protease</keyword>
<dbReference type="NCBIfam" id="TIGR00225">
    <property type="entry name" value="prc"/>
    <property type="match status" value="1"/>
</dbReference>
<dbReference type="RefSeq" id="WP_006971091.1">
    <property type="nucleotide sequence ID" value="NZ_ABCS01000016.1"/>
</dbReference>
<sequence length="1052" mass="113375">MRKTLVGLTSLWLAIGACKADSASEAEAGSKVDPPDDPSKKDAAEQMVEDLRLDERSFPLLIWSIHTVSQDYYDKTRFDPRGQLLAATDRLGLHTPEFFAVPDASDPGQLEVTVRDQSKRFAIGELKGLDPAADRLEEILEFTASVLSLEAEPLHELEYAAINGFLSPLDPHTILLTPEESAELGVKTRGSFGGIGAEIVARDRRILVVRVIPESPAAKAGLQDNDVILAIDDQSTVNMSSADAQGLLRGPIDTQVVLEVRRGDAVVRVEITRGQIAIPTVIAEMLPNDVGYLQVATFQEDTAEKLLAALQDFQSNAQLAGLVVDLRGNSGGLLAQAVGILNQFVKGGELVIVRSALGREHQDATEEIVVPMKVPVVTLVDESSASASEIVGGSMKHLDRGVILGRASFGKGTVQELRNATPYGRPLALKLTIAEYRVAGDRKIQNIGVIPDVELLPVELLEYEGVARYYDLERFERQRQRGRTAHLPSAVHDAHIEAELALAKSPLMLRYLSYSPQLAQEALQASGGDAASRTLRDPEIRLARDVALKLVGKEGRRAQVDALPAIVEELSKREGEAIRAGIETWKVDWADVGPVDAPLEVAVNIVDTKNGELHRAGEAFTLHVEVRNPGTETLEQVHLITDCARDELDGIELLIGALPPGESTSRDIELQVLPWYPDFVDTLTVAAHVGEPEATPDGEASVAFTMLGAERPRFSFDYWIIDDPHLVAEGPARPEHEPWPGEVPFVVQGNGDGLLQPGEHVLLAFRAHNAGGPAPDARVLLRNLSGTQGLLEEGLVVHGALAQGEEFTGAFGVSIAPTADPSQPLELELIVGDGVLRESVDDKLRFRIVPGRDAVSDAHSGRYKVGGDEPVRLYNGADSSAPVVAELPAGTLLEVVGSSGDWRALAGPKGQGRRLWVPADLLEAASGGKARAALDPKAGRMVDPPHIVLADDAGEDGDDGAPVVETERVTIAGVAEHPERVRDVMVTVRAAGPAQPERKVFYLANRAVDGDAAKRLEFSAEVPLSPGSNRVTIIVRDQDKVMRQRDLRVFRR</sequence>
<dbReference type="GO" id="GO:0006508">
    <property type="term" value="P:proteolysis"/>
    <property type="evidence" value="ECO:0007669"/>
    <property type="project" value="UniProtKB-KW"/>
</dbReference>
<dbReference type="eggNOG" id="COG0793">
    <property type="taxonomic scope" value="Bacteria"/>
</dbReference>
<evidence type="ECO:0000256" key="3">
    <source>
        <dbReference type="ARBA" id="ARBA00022801"/>
    </source>
</evidence>
<dbReference type="InterPro" id="IPR023831">
    <property type="entry name" value="MXAN_5808-like"/>
</dbReference>
<keyword evidence="8" id="KW-1185">Reference proteome</keyword>
<gene>
    <name evidence="7" type="ORF">PPSIR1_32123</name>
</gene>
<dbReference type="PANTHER" id="PTHR32060:SF30">
    <property type="entry name" value="CARBOXY-TERMINAL PROCESSING PROTEASE CTPA"/>
    <property type="match status" value="1"/>
</dbReference>
<dbReference type="AlphaFoldDB" id="A6G2Z2"/>
<dbReference type="SMART" id="SM00245">
    <property type="entry name" value="TSPc"/>
    <property type="match status" value="1"/>
</dbReference>
<proteinExistence type="inferred from homology"/>
<dbReference type="InterPro" id="IPR041489">
    <property type="entry name" value="PDZ_6"/>
</dbReference>
<protein>
    <submittedName>
        <fullName evidence="7">Carboxyl-terminal protease</fullName>
    </submittedName>
</protein>
<dbReference type="STRING" id="391625.PPSIR1_32123"/>
<dbReference type="GO" id="GO:0030288">
    <property type="term" value="C:outer membrane-bounded periplasmic space"/>
    <property type="evidence" value="ECO:0007669"/>
    <property type="project" value="TreeGrafter"/>
</dbReference>
<dbReference type="PROSITE" id="PS51257">
    <property type="entry name" value="PROKAR_LIPOPROTEIN"/>
    <property type="match status" value="1"/>
</dbReference>
<dbReference type="CDD" id="cd07560">
    <property type="entry name" value="Peptidase_S41_CPP"/>
    <property type="match status" value="1"/>
</dbReference>
<keyword evidence="3" id="KW-0378">Hydrolase</keyword>
<evidence type="ECO:0000313" key="7">
    <source>
        <dbReference type="EMBL" id="EDM79842.1"/>
    </source>
</evidence>
<dbReference type="InterPro" id="IPR004447">
    <property type="entry name" value="Peptidase_S41A"/>
</dbReference>
<keyword evidence="5" id="KW-0732">Signal</keyword>
<evidence type="ECO:0000256" key="4">
    <source>
        <dbReference type="ARBA" id="ARBA00022825"/>
    </source>
</evidence>
<evidence type="ECO:0000313" key="8">
    <source>
        <dbReference type="Proteomes" id="UP000005801"/>
    </source>
</evidence>
<dbReference type="SMART" id="SM00228">
    <property type="entry name" value="PDZ"/>
    <property type="match status" value="1"/>
</dbReference>
<dbReference type="SUPFAM" id="SSF50156">
    <property type="entry name" value="PDZ domain-like"/>
    <property type="match status" value="1"/>
</dbReference>
<dbReference type="PROSITE" id="PS50106">
    <property type="entry name" value="PDZ"/>
    <property type="match status" value="1"/>
</dbReference>
<evidence type="ECO:0000259" key="6">
    <source>
        <dbReference type="PROSITE" id="PS50106"/>
    </source>
</evidence>
<dbReference type="PANTHER" id="PTHR32060">
    <property type="entry name" value="TAIL-SPECIFIC PROTEASE"/>
    <property type="match status" value="1"/>
</dbReference>
<comment type="caution">
    <text evidence="7">The sequence shown here is derived from an EMBL/GenBank/DDBJ whole genome shotgun (WGS) entry which is preliminary data.</text>
</comment>
<dbReference type="Pfam" id="PF03572">
    <property type="entry name" value="Peptidase_S41"/>
    <property type="match status" value="1"/>
</dbReference>
<accession>A6G2Z2</accession>
<feature type="signal peptide" evidence="5">
    <location>
        <begin position="1"/>
        <end position="19"/>
    </location>
</feature>